<feature type="binding site" evidence="19">
    <location>
        <position position="547"/>
    </location>
    <ligand>
        <name>ATP</name>
        <dbReference type="ChEBI" id="CHEBI:30616"/>
    </ligand>
</feature>
<evidence type="ECO:0000256" key="12">
    <source>
        <dbReference type="ARBA" id="ARBA00023136"/>
    </source>
</evidence>
<keyword evidence="6 22" id="KW-0732">Signal</keyword>
<dbReference type="Gene3D" id="2.90.10.10">
    <property type="entry name" value="Bulb-type lectin domain"/>
    <property type="match status" value="2"/>
</dbReference>
<dbReference type="SMART" id="SM00108">
    <property type="entry name" value="B_lectin"/>
    <property type="match status" value="1"/>
</dbReference>
<keyword evidence="12 21" id="KW-0472">Membrane</keyword>
<evidence type="ECO:0000259" key="23">
    <source>
        <dbReference type="PROSITE" id="PS50011"/>
    </source>
</evidence>
<dbReference type="InterPro" id="IPR024171">
    <property type="entry name" value="SRK-like_kinase"/>
</dbReference>
<dbReference type="FunFam" id="2.90.10.10:FF:000013">
    <property type="entry name" value="G-type lectin S-receptor-like serine/threonine-protein kinase LECRK1"/>
    <property type="match status" value="1"/>
</dbReference>
<proteinExistence type="inferred from homology"/>
<dbReference type="PROSITE" id="PS50011">
    <property type="entry name" value="PROTEIN_KINASE_DOM"/>
    <property type="match status" value="1"/>
</dbReference>
<feature type="signal peptide" evidence="22">
    <location>
        <begin position="1"/>
        <end position="23"/>
    </location>
</feature>
<comment type="subcellular location">
    <subcellularLocation>
        <location evidence="1">Membrane</location>
        <topology evidence="1">Single-pass type I membrane protein</topology>
    </subcellularLocation>
</comment>
<evidence type="ECO:0000256" key="2">
    <source>
        <dbReference type="ARBA" id="ARBA00022527"/>
    </source>
</evidence>
<dbReference type="FunFam" id="3.30.200.20:FF:000059">
    <property type="entry name" value="S-receptor-like serine/threonine-protein kinase"/>
    <property type="match status" value="1"/>
</dbReference>
<dbReference type="EC" id="2.7.11.1" evidence="18"/>
<dbReference type="GO" id="GO:0004674">
    <property type="term" value="F:protein serine/threonine kinase activity"/>
    <property type="evidence" value="ECO:0007669"/>
    <property type="project" value="UniProtKB-KW"/>
</dbReference>
<keyword evidence="2 18" id="KW-0723">Serine/threonine-protein kinase</keyword>
<feature type="chain" id="PRO_5032836360" description="Receptor-like serine/threonine-protein kinase" evidence="22">
    <location>
        <begin position="24"/>
        <end position="811"/>
    </location>
</feature>
<keyword evidence="3" id="KW-0245">EGF-like domain</keyword>
<dbReference type="EMBL" id="JABCRI010000012">
    <property type="protein sequence ID" value="KAF8396072.1"/>
    <property type="molecule type" value="Genomic_DNA"/>
</dbReference>
<dbReference type="SUPFAM" id="SSF56112">
    <property type="entry name" value="Protein kinase-like (PK-like)"/>
    <property type="match status" value="1"/>
</dbReference>
<evidence type="ECO:0000256" key="5">
    <source>
        <dbReference type="ARBA" id="ARBA00022692"/>
    </source>
</evidence>
<evidence type="ECO:0000256" key="15">
    <source>
        <dbReference type="ARBA" id="ARBA00023180"/>
    </source>
</evidence>
<keyword evidence="8 18" id="KW-0547">Nucleotide-binding</keyword>
<dbReference type="InterPro" id="IPR017441">
    <property type="entry name" value="Protein_kinase_ATP_BS"/>
</dbReference>
<evidence type="ECO:0000256" key="19">
    <source>
        <dbReference type="PROSITE-ProRule" id="PRU10141"/>
    </source>
</evidence>
<keyword evidence="10 18" id="KW-0067">ATP-binding</keyword>
<organism evidence="25 26">
    <name type="scientific">Tetracentron sinense</name>
    <name type="common">Spur-leaf</name>
    <dbReference type="NCBI Taxonomy" id="13715"/>
    <lineage>
        <taxon>Eukaryota</taxon>
        <taxon>Viridiplantae</taxon>
        <taxon>Streptophyta</taxon>
        <taxon>Embryophyta</taxon>
        <taxon>Tracheophyta</taxon>
        <taxon>Spermatophyta</taxon>
        <taxon>Magnoliopsida</taxon>
        <taxon>Trochodendrales</taxon>
        <taxon>Trochodendraceae</taxon>
        <taxon>Tetracentron</taxon>
    </lineage>
</organism>
<feature type="domain" description="Protein kinase" evidence="23">
    <location>
        <begin position="516"/>
        <end position="789"/>
    </location>
</feature>
<evidence type="ECO:0000256" key="6">
    <source>
        <dbReference type="ARBA" id="ARBA00022729"/>
    </source>
</evidence>
<protein>
    <recommendedName>
        <fullName evidence="18">Receptor-like serine/threonine-protein kinase</fullName>
        <ecNumber evidence="18">2.7.11.1</ecNumber>
    </recommendedName>
</protein>
<dbReference type="Pfam" id="PF01453">
    <property type="entry name" value="B_lectin"/>
    <property type="match status" value="1"/>
</dbReference>
<dbReference type="PROSITE" id="PS00107">
    <property type="entry name" value="PROTEIN_KINASE_ATP"/>
    <property type="match status" value="1"/>
</dbReference>
<keyword evidence="7" id="KW-0430">Lectin</keyword>
<dbReference type="OrthoDB" id="5857966at2759"/>
<dbReference type="InterPro" id="IPR001480">
    <property type="entry name" value="Bulb-type_lectin_dom"/>
</dbReference>
<evidence type="ECO:0000256" key="11">
    <source>
        <dbReference type="ARBA" id="ARBA00022989"/>
    </source>
</evidence>
<keyword evidence="4 18" id="KW-0808">Transferase</keyword>
<gene>
    <name evidence="25" type="ORF">HHK36_017684</name>
</gene>
<dbReference type="AlphaFoldDB" id="A0A834YXJ2"/>
<dbReference type="OMA" id="EAQFEMT"/>
<evidence type="ECO:0000256" key="17">
    <source>
        <dbReference type="ARBA" id="ARBA00048679"/>
    </source>
</evidence>
<dbReference type="PROSITE" id="PS50927">
    <property type="entry name" value="BULB_LECTIN"/>
    <property type="match status" value="1"/>
</dbReference>
<evidence type="ECO:0000256" key="16">
    <source>
        <dbReference type="ARBA" id="ARBA00047899"/>
    </source>
</evidence>
<keyword evidence="14" id="KW-0675">Receptor</keyword>
<evidence type="ECO:0000256" key="9">
    <source>
        <dbReference type="ARBA" id="ARBA00022777"/>
    </source>
</evidence>
<dbReference type="InterPro" id="IPR011009">
    <property type="entry name" value="Kinase-like_dom_sf"/>
</dbReference>
<evidence type="ECO:0000256" key="3">
    <source>
        <dbReference type="ARBA" id="ARBA00022536"/>
    </source>
</evidence>
<name>A0A834YXJ2_TETSI</name>
<dbReference type="InterPro" id="IPR008271">
    <property type="entry name" value="Ser/Thr_kinase_AS"/>
</dbReference>
<dbReference type="CDD" id="cd14066">
    <property type="entry name" value="STKc_IRAK"/>
    <property type="match status" value="1"/>
</dbReference>
<comment type="catalytic activity">
    <reaction evidence="17 18">
        <text>L-seryl-[protein] + ATP = O-phospho-L-seryl-[protein] + ADP + H(+)</text>
        <dbReference type="Rhea" id="RHEA:17989"/>
        <dbReference type="Rhea" id="RHEA-COMP:9863"/>
        <dbReference type="Rhea" id="RHEA-COMP:11604"/>
        <dbReference type="ChEBI" id="CHEBI:15378"/>
        <dbReference type="ChEBI" id="CHEBI:29999"/>
        <dbReference type="ChEBI" id="CHEBI:30616"/>
        <dbReference type="ChEBI" id="CHEBI:83421"/>
        <dbReference type="ChEBI" id="CHEBI:456216"/>
        <dbReference type="EC" id="2.7.11.1"/>
    </reaction>
</comment>
<dbReference type="GO" id="GO:0030246">
    <property type="term" value="F:carbohydrate binding"/>
    <property type="evidence" value="ECO:0007669"/>
    <property type="project" value="UniProtKB-KW"/>
</dbReference>
<evidence type="ECO:0000256" key="21">
    <source>
        <dbReference type="SAM" id="Phobius"/>
    </source>
</evidence>
<dbReference type="CDD" id="cd00028">
    <property type="entry name" value="B_lectin"/>
    <property type="match status" value="1"/>
</dbReference>
<keyword evidence="11 21" id="KW-1133">Transmembrane helix</keyword>
<evidence type="ECO:0000256" key="8">
    <source>
        <dbReference type="ARBA" id="ARBA00022741"/>
    </source>
</evidence>
<comment type="catalytic activity">
    <reaction evidence="16 18">
        <text>L-threonyl-[protein] + ATP = O-phospho-L-threonyl-[protein] + ADP + H(+)</text>
        <dbReference type="Rhea" id="RHEA:46608"/>
        <dbReference type="Rhea" id="RHEA-COMP:11060"/>
        <dbReference type="Rhea" id="RHEA-COMP:11605"/>
        <dbReference type="ChEBI" id="CHEBI:15378"/>
        <dbReference type="ChEBI" id="CHEBI:30013"/>
        <dbReference type="ChEBI" id="CHEBI:30616"/>
        <dbReference type="ChEBI" id="CHEBI:61977"/>
        <dbReference type="ChEBI" id="CHEBI:456216"/>
        <dbReference type="EC" id="2.7.11.1"/>
    </reaction>
</comment>
<evidence type="ECO:0000256" key="7">
    <source>
        <dbReference type="ARBA" id="ARBA00022734"/>
    </source>
</evidence>
<comment type="similarity">
    <text evidence="18">Belongs to the protein kinase superfamily. Ser/Thr protein kinase family.</text>
</comment>
<dbReference type="InterPro" id="IPR000719">
    <property type="entry name" value="Prot_kinase_dom"/>
</dbReference>
<dbReference type="Pfam" id="PF00069">
    <property type="entry name" value="Pkinase"/>
    <property type="match status" value="1"/>
</dbReference>
<dbReference type="SUPFAM" id="SSF51110">
    <property type="entry name" value="alpha-D-mannose-specific plant lectins"/>
    <property type="match status" value="1"/>
</dbReference>
<sequence length="811" mass="91316">MAYVLQLPFSLLLLLPLLPFSVAQTDRNVSLNSSLSALDNNSSWPSPSGEFAFGFHRLENKDLFLLAIWFNKIPQKTVVWYANGDNPVPRGSKVELTTDGHLLLNDPQGNEIWKASSMGGQASNAAMLDTGNFVIASRNSGYLWESFNNPADTILPTQILEVGGKLSSRQKVANYSIGRFQLRLLPDGNLVLNTIALPTEFAYAAYYISNTFEADPMDSGYRVVFNESGYLYIERRNGSRLNLTSGNIVPIRDFYYRATLDFDGVFTQYSYPRNSTGDESWSSVWSIPDDICDDIRGEWGSGACGFNSYCILTSEKRPTCDCPQDYSPVDPNDKFSGCEPNFMQGCDEDEPGSPEDLFEFQELAGTDWPTSDYERLEPYNKEECKRSCLHDCHCAVAIFRGGTCWKKKLPLSNGRVSRTYTGEALIKIRKADTPSQNQPRPPVSNTKKKDQGTLILVGSVLLGSSVFFNFLLLTAISLVMFFMYHKKQRRDSQVKGAPLEINLRSFTYQELEEATDGFKDELGRGAFGIVYKGAVEMGSCNLVAVKKLDHVQEIEKEFKTEVSVIGQTHHKNLVRLLGFCDEGQHRLLVYEFMNNGDLAHFLFGIMKPDWNLRIKIAFGIARGLLHLHEECSSQIIHCDIKPQNILLDDYFTPRISDFGLAKLLLSDQSRTRTGIRGTKGYVAAEWFRNMPITAKVDVYSFGVMLLEIICCRKSVDAEVSGEERAILTDWAYDCYREGKLDALVENDTEAMSDMRRLERLVKVAIWCIQEEPSLRPTMKKVTQMLEGVIEVSMPPCPCPFSYVSSTINMPE</sequence>
<feature type="transmembrane region" description="Helical" evidence="21">
    <location>
        <begin position="454"/>
        <end position="484"/>
    </location>
</feature>
<dbReference type="Proteomes" id="UP000655225">
    <property type="component" value="Unassembled WGS sequence"/>
</dbReference>
<dbReference type="FunFam" id="2.90.10.10:FF:000024">
    <property type="entry name" value="Uncharacterized protein"/>
    <property type="match status" value="1"/>
</dbReference>
<evidence type="ECO:0000256" key="18">
    <source>
        <dbReference type="PIRNR" id="PIRNR000641"/>
    </source>
</evidence>
<dbReference type="PANTHER" id="PTHR47976">
    <property type="entry name" value="G-TYPE LECTIN S-RECEPTOR-LIKE SERINE/THREONINE-PROTEIN KINASE SD2-5"/>
    <property type="match status" value="1"/>
</dbReference>
<dbReference type="Gene3D" id="1.10.510.10">
    <property type="entry name" value="Transferase(Phosphotransferase) domain 1"/>
    <property type="match status" value="1"/>
</dbReference>
<evidence type="ECO:0000313" key="26">
    <source>
        <dbReference type="Proteomes" id="UP000655225"/>
    </source>
</evidence>
<reference evidence="25 26" key="1">
    <citation type="submission" date="2020-04" db="EMBL/GenBank/DDBJ databases">
        <title>Plant Genome Project.</title>
        <authorList>
            <person name="Zhang R.-G."/>
        </authorList>
    </citation>
    <scope>NUCLEOTIDE SEQUENCE [LARGE SCALE GENOMIC DNA]</scope>
    <source>
        <strain evidence="25">YNK0</strain>
        <tissue evidence="25">Leaf</tissue>
    </source>
</reference>
<comment type="caution">
    <text evidence="25">The sequence shown here is derived from an EMBL/GenBank/DDBJ whole genome shotgun (WGS) entry which is preliminary data.</text>
</comment>
<evidence type="ECO:0000256" key="22">
    <source>
        <dbReference type="SAM" id="SignalP"/>
    </source>
</evidence>
<evidence type="ECO:0000256" key="13">
    <source>
        <dbReference type="ARBA" id="ARBA00023157"/>
    </source>
</evidence>
<evidence type="ECO:0000256" key="4">
    <source>
        <dbReference type="ARBA" id="ARBA00022679"/>
    </source>
</evidence>
<evidence type="ECO:0000256" key="10">
    <source>
        <dbReference type="ARBA" id="ARBA00022840"/>
    </source>
</evidence>
<dbReference type="InterPro" id="IPR036426">
    <property type="entry name" value="Bulb-type_lectin_dom_sf"/>
</dbReference>
<evidence type="ECO:0000259" key="24">
    <source>
        <dbReference type="PROSITE" id="PS50927"/>
    </source>
</evidence>
<feature type="domain" description="Bulb-type lectin" evidence="24">
    <location>
        <begin position="29"/>
        <end position="148"/>
    </location>
</feature>
<dbReference type="FunFam" id="1.10.510.10:FF:000237">
    <property type="entry name" value="G-type lectin S-receptor-like serine/threonine-protein kinase"/>
    <property type="match status" value="1"/>
</dbReference>
<dbReference type="PANTHER" id="PTHR47976:SF15">
    <property type="entry name" value="G-TYPE LECTIN S-RECEPTOR-LIKE SERINE_THREONINE-PROTEIN KINASE RLK1"/>
    <property type="match status" value="1"/>
</dbReference>
<keyword evidence="15" id="KW-0325">Glycoprotein</keyword>
<dbReference type="PROSITE" id="PS00108">
    <property type="entry name" value="PROTEIN_KINASE_ST"/>
    <property type="match status" value="1"/>
</dbReference>
<evidence type="ECO:0000313" key="25">
    <source>
        <dbReference type="EMBL" id="KAF8396072.1"/>
    </source>
</evidence>
<feature type="region of interest" description="Disordered" evidence="20">
    <location>
        <begin position="429"/>
        <end position="448"/>
    </location>
</feature>
<dbReference type="GO" id="GO:0016020">
    <property type="term" value="C:membrane"/>
    <property type="evidence" value="ECO:0007669"/>
    <property type="project" value="UniProtKB-SubCell"/>
</dbReference>
<evidence type="ECO:0000256" key="1">
    <source>
        <dbReference type="ARBA" id="ARBA00004479"/>
    </source>
</evidence>
<dbReference type="Gene3D" id="3.30.200.20">
    <property type="entry name" value="Phosphorylase Kinase, domain 1"/>
    <property type="match status" value="1"/>
</dbReference>
<dbReference type="GO" id="GO:0005524">
    <property type="term" value="F:ATP binding"/>
    <property type="evidence" value="ECO:0007669"/>
    <property type="project" value="UniProtKB-UniRule"/>
</dbReference>
<evidence type="ECO:0000256" key="14">
    <source>
        <dbReference type="ARBA" id="ARBA00023170"/>
    </source>
</evidence>
<keyword evidence="13" id="KW-1015">Disulfide bond</keyword>
<keyword evidence="9 18" id="KW-0418">Kinase</keyword>
<keyword evidence="26" id="KW-1185">Reference proteome</keyword>
<dbReference type="SMART" id="SM00220">
    <property type="entry name" value="S_TKc"/>
    <property type="match status" value="1"/>
</dbReference>
<evidence type="ECO:0000256" key="20">
    <source>
        <dbReference type="SAM" id="MobiDB-lite"/>
    </source>
</evidence>
<keyword evidence="5 21" id="KW-0812">Transmembrane</keyword>
<accession>A0A834YXJ2</accession>
<dbReference type="InterPro" id="IPR051343">
    <property type="entry name" value="G-type_lectin_kinases/EP1-like"/>
</dbReference>
<dbReference type="PIRSF" id="PIRSF000641">
    <property type="entry name" value="SRK"/>
    <property type="match status" value="1"/>
</dbReference>